<dbReference type="PANTHER" id="PTHR30287">
    <property type="entry name" value="MEMBRANE COMPONENT OF PREDICTED ABC SUPERFAMILY METABOLITE UPTAKE TRANSPORTER"/>
    <property type="match status" value="1"/>
</dbReference>
<evidence type="ECO:0000256" key="3">
    <source>
        <dbReference type="ARBA" id="ARBA00022692"/>
    </source>
</evidence>
<feature type="transmembrane region" description="Helical" evidence="6">
    <location>
        <begin position="417"/>
        <end position="436"/>
    </location>
</feature>
<evidence type="ECO:0000259" key="7">
    <source>
        <dbReference type="Pfam" id="PF02687"/>
    </source>
</evidence>
<comment type="caution">
    <text evidence="8">The sequence shown here is derived from an EMBL/GenBank/DDBJ whole genome shotgun (WGS) entry which is preliminary data.</text>
</comment>
<feature type="domain" description="ABC3 transporter permease C-terminal" evidence="7">
    <location>
        <begin position="254"/>
        <end position="366"/>
    </location>
</feature>
<keyword evidence="5 6" id="KW-0472">Membrane</keyword>
<dbReference type="EMBL" id="MCIA01000007">
    <property type="protein sequence ID" value="RKD33321.1"/>
    <property type="molecule type" value="Genomic_DNA"/>
</dbReference>
<comment type="subcellular location">
    <subcellularLocation>
        <location evidence="1">Cell membrane</location>
        <topology evidence="1">Multi-pass membrane protein</topology>
    </subcellularLocation>
</comment>
<dbReference type="GO" id="GO:0005886">
    <property type="term" value="C:plasma membrane"/>
    <property type="evidence" value="ECO:0007669"/>
    <property type="project" value="UniProtKB-SubCell"/>
</dbReference>
<feature type="domain" description="ABC3 transporter permease C-terminal" evidence="7">
    <location>
        <begin position="646"/>
        <end position="759"/>
    </location>
</feature>
<name>A0A419T773_9FIRM</name>
<keyword evidence="2" id="KW-1003">Cell membrane</keyword>
<feature type="transmembrane region" description="Helical" evidence="6">
    <location>
        <begin position="736"/>
        <end position="756"/>
    </location>
</feature>
<gene>
    <name evidence="8" type="ORF">BET01_14970</name>
</gene>
<protein>
    <submittedName>
        <fullName evidence="8">ABC transporter permease</fullName>
    </submittedName>
</protein>
<feature type="transmembrane region" description="Helical" evidence="6">
    <location>
        <begin position="247"/>
        <end position="271"/>
    </location>
</feature>
<dbReference type="InterPro" id="IPR038766">
    <property type="entry name" value="Membrane_comp_ABC_pdt"/>
</dbReference>
<organism evidence="8 9">
    <name type="scientific">Lacrimispora algidixylanolytica</name>
    <dbReference type="NCBI Taxonomy" id="94868"/>
    <lineage>
        <taxon>Bacteria</taxon>
        <taxon>Bacillati</taxon>
        <taxon>Bacillota</taxon>
        <taxon>Clostridia</taxon>
        <taxon>Lachnospirales</taxon>
        <taxon>Lachnospiraceae</taxon>
        <taxon>Lacrimispora</taxon>
    </lineage>
</organism>
<evidence type="ECO:0000256" key="1">
    <source>
        <dbReference type="ARBA" id="ARBA00004651"/>
    </source>
</evidence>
<dbReference type="AlphaFoldDB" id="A0A419T773"/>
<dbReference type="InterPro" id="IPR003838">
    <property type="entry name" value="ABC3_permease_C"/>
</dbReference>
<feature type="transmembrane region" description="Helical" evidence="6">
    <location>
        <begin position="300"/>
        <end position="321"/>
    </location>
</feature>
<evidence type="ECO:0000313" key="8">
    <source>
        <dbReference type="EMBL" id="RKD33321.1"/>
    </source>
</evidence>
<feature type="transmembrane region" description="Helical" evidence="6">
    <location>
        <begin position="642"/>
        <end position="662"/>
    </location>
</feature>
<evidence type="ECO:0000256" key="2">
    <source>
        <dbReference type="ARBA" id="ARBA00022475"/>
    </source>
</evidence>
<feature type="transmembrane region" description="Helical" evidence="6">
    <location>
        <begin position="341"/>
        <end position="361"/>
    </location>
</feature>
<keyword evidence="3 6" id="KW-0812">Transmembrane</keyword>
<evidence type="ECO:0000256" key="4">
    <source>
        <dbReference type="ARBA" id="ARBA00022989"/>
    </source>
</evidence>
<dbReference type="OrthoDB" id="9766372at2"/>
<feature type="transmembrane region" description="Helical" evidence="6">
    <location>
        <begin position="694"/>
        <end position="724"/>
    </location>
</feature>
<keyword evidence="9" id="KW-1185">Reference proteome</keyword>
<dbReference type="Pfam" id="PF02687">
    <property type="entry name" value="FtsX"/>
    <property type="match status" value="2"/>
</dbReference>
<evidence type="ECO:0000256" key="5">
    <source>
        <dbReference type="ARBA" id="ARBA00023136"/>
    </source>
</evidence>
<accession>A0A419T773</accession>
<dbReference type="RefSeq" id="WP_120195908.1">
    <property type="nucleotide sequence ID" value="NZ_MCIA01000007.1"/>
</dbReference>
<proteinExistence type="predicted"/>
<keyword evidence="4 6" id="KW-1133">Transmembrane helix</keyword>
<reference evidence="8 9" key="1">
    <citation type="submission" date="2016-08" db="EMBL/GenBank/DDBJ databases">
        <title>A new outlook on sporulation: Clostridium algidixylanolyticum.</title>
        <authorList>
            <person name="Poppleton D.I."/>
            <person name="Gribaldo S."/>
        </authorList>
    </citation>
    <scope>NUCLEOTIDE SEQUENCE [LARGE SCALE GENOMIC DNA]</scope>
    <source>
        <strain evidence="8 9">SPL73</strain>
    </source>
</reference>
<dbReference type="Proteomes" id="UP000284277">
    <property type="component" value="Unassembled WGS sequence"/>
</dbReference>
<evidence type="ECO:0000313" key="9">
    <source>
        <dbReference type="Proteomes" id="UP000284277"/>
    </source>
</evidence>
<sequence length="772" mass="83925">MFRRIIRNDILKSRTVSFITLVFIAAAAALVSLAALLTVHLTGAIDGLMIQAKTPHFLQMNTGQPNISRLESFAKKNESVTEFQVLEFLNVEGSEIVIGANSLAGSVQDNGFSTQSSSFDYLLSLDGTVIHPSDGELYVPIAYGRDGTAQIGDKAVIHGKQFTVKGFLRDSQMNSLLASSKRFLISEHDYNELKNFGSMEYLVEFRLKNLDDLGAFETAYINEGLEANGPTVTYPLFKMMNAVSDGLMIAVILLVSALVVLIAFLCIRFTLLEKMEEDAREIGVMKAIGLRTLDIKKLYLGKYTALGGAGCIIGGGISLGLSKIALKNIRLTIGDGGNKTLAISLSIIGILLIYLLILVYVSHVLRRFHKISAAQAIRFGGIEETGKRTNRLTLSNNMFLNTNVFLGIKEVFQRKRLYATMLSVVVVSAFIILVPLNLHHTISSPEFGTYMGIGRSDLIIRMQNTSNDDQMVKETVQMLQSDKDVSQYAVLTSKRFTARTITGREEPIKIELGNHSIFPVLYVTGKEPQKQGEIALSVLNAKELKKQVGDIVVLTDHGMETQLVVCGIYSDITNGGKTAKASFVDDSKEALWNTICVKLSQDVSVDKKVGEYGKSLGFAKISGINGYITQTFGPTIRSVGKAAAVGMVAALFMTLLITLLMIKMLLAKERYSIAVMKSVGYTSKDISAQYLSRFLLILTTGVILGTVLANTLGETLAGALIASFGAASFQFVIDPISAYLVTPLLLGGTVLLAAFFGSSGVKNIKISQHIKE</sequence>
<dbReference type="PANTHER" id="PTHR30287:SF2">
    <property type="entry name" value="BLL1001 PROTEIN"/>
    <property type="match status" value="1"/>
</dbReference>
<evidence type="ECO:0000256" key="6">
    <source>
        <dbReference type="SAM" id="Phobius"/>
    </source>
</evidence>